<dbReference type="SUPFAM" id="SSF50475">
    <property type="entry name" value="FMN-binding split barrel"/>
    <property type="match status" value="1"/>
</dbReference>
<evidence type="ECO:0008006" key="4">
    <source>
        <dbReference type="Google" id="ProtNLM"/>
    </source>
</evidence>
<dbReference type="RefSeq" id="WP_306995447.1">
    <property type="nucleotide sequence ID" value="NZ_JAUSUT010000001.1"/>
</dbReference>
<proteinExistence type="predicted"/>
<name>A0ABU0F0N9_9PSEU</name>
<evidence type="ECO:0000313" key="3">
    <source>
        <dbReference type="Proteomes" id="UP001229651"/>
    </source>
</evidence>
<gene>
    <name evidence="2" type="ORF">FB470_005065</name>
</gene>
<dbReference type="EMBL" id="JAUSUT010000001">
    <property type="protein sequence ID" value="MDQ0381071.1"/>
    <property type="molecule type" value="Genomic_DNA"/>
</dbReference>
<organism evidence="2 3">
    <name type="scientific">Amycolatopsis thermophila</name>
    <dbReference type="NCBI Taxonomy" id="206084"/>
    <lineage>
        <taxon>Bacteria</taxon>
        <taxon>Bacillati</taxon>
        <taxon>Actinomycetota</taxon>
        <taxon>Actinomycetes</taxon>
        <taxon>Pseudonocardiales</taxon>
        <taxon>Pseudonocardiaceae</taxon>
        <taxon>Amycolatopsis</taxon>
    </lineage>
</organism>
<keyword evidence="3" id="KW-1185">Reference proteome</keyword>
<dbReference type="InterPro" id="IPR012349">
    <property type="entry name" value="Split_barrel_FMN-bd"/>
</dbReference>
<protein>
    <recommendedName>
        <fullName evidence="4">Hemerythrin</fullName>
    </recommendedName>
</protein>
<dbReference type="Proteomes" id="UP001229651">
    <property type="component" value="Unassembled WGS sequence"/>
</dbReference>
<feature type="region of interest" description="Disordered" evidence="1">
    <location>
        <begin position="167"/>
        <end position="192"/>
    </location>
</feature>
<dbReference type="Gene3D" id="2.30.110.10">
    <property type="entry name" value="Electron Transport, Fmn-binding Protein, Chain A"/>
    <property type="match status" value="1"/>
</dbReference>
<comment type="caution">
    <text evidence="2">The sequence shown here is derived from an EMBL/GenBank/DDBJ whole genome shotgun (WGS) entry which is preliminary data.</text>
</comment>
<evidence type="ECO:0000313" key="2">
    <source>
        <dbReference type="EMBL" id="MDQ0381071.1"/>
    </source>
</evidence>
<accession>A0ABU0F0N9</accession>
<evidence type="ECO:0000256" key="1">
    <source>
        <dbReference type="SAM" id="MobiDB-lite"/>
    </source>
</evidence>
<reference evidence="2 3" key="1">
    <citation type="submission" date="2023-07" db="EMBL/GenBank/DDBJ databases">
        <title>Sequencing the genomes of 1000 actinobacteria strains.</title>
        <authorList>
            <person name="Klenk H.-P."/>
        </authorList>
    </citation>
    <scope>NUCLEOTIDE SEQUENCE [LARGE SCALE GENOMIC DNA]</scope>
    <source>
        <strain evidence="2 3">DSM 45805</strain>
    </source>
</reference>
<sequence>MTTEATGLSWPAILDQATAYVTTEYASLTRAGTPVTWPVTPYRGEERETIDVSTGLTYPLKAERARRNPRVALSFSHPLGSGLDSPATFVVQGLATVRDADLRTNSARYLAVWAQRFPEVFRRTPEAALRRMAFYWTRIWIEVTPVRVLWWAGDLARPPEVWEPTTKLAVPPSDPPPHGRGAGSWNTDRGSDWRKRTEGAIDRLGLPVLTTVTADGWPLPLRVRAAERTADGFRLTPPAGVPIADGPAFMTFHSHAEVFDGQENIGLAGTCAVHGDEVHLTVDHALHDWGIPRNPLRNAIGMLRTGRRLRTRLATEAGRRDQAPPSFDDLR</sequence>